<feature type="region of interest" description="Disordered" evidence="5">
    <location>
        <begin position="556"/>
        <end position="642"/>
    </location>
</feature>
<proteinExistence type="predicted"/>
<feature type="region of interest" description="Disordered" evidence="5">
    <location>
        <begin position="970"/>
        <end position="989"/>
    </location>
</feature>
<reference evidence="6 7" key="1">
    <citation type="submission" date="2009-11" db="EMBL/GenBank/DDBJ databases">
        <title>Annotation of Allomyces macrogynus ATCC 38327.</title>
        <authorList>
            <consortium name="The Broad Institute Genome Sequencing Platform"/>
            <person name="Russ C."/>
            <person name="Cuomo C."/>
            <person name="Burger G."/>
            <person name="Gray M.W."/>
            <person name="Holland P.W.H."/>
            <person name="King N."/>
            <person name="Lang F.B.F."/>
            <person name="Roger A.J."/>
            <person name="Ruiz-Trillo I."/>
            <person name="Young S.K."/>
            <person name="Zeng Q."/>
            <person name="Gargeya S."/>
            <person name="Fitzgerald M."/>
            <person name="Haas B."/>
            <person name="Abouelleil A."/>
            <person name="Alvarado L."/>
            <person name="Arachchi H.M."/>
            <person name="Berlin A."/>
            <person name="Chapman S.B."/>
            <person name="Gearin G."/>
            <person name="Goldberg J."/>
            <person name="Griggs A."/>
            <person name="Gujja S."/>
            <person name="Hansen M."/>
            <person name="Heiman D."/>
            <person name="Howarth C."/>
            <person name="Larimer J."/>
            <person name="Lui A."/>
            <person name="MacDonald P.J.P."/>
            <person name="McCowen C."/>
            <person name="Montmayeur A."/>
            <person name="Murphy C."/>
            <person name="Neiman D."/>
            <person name="Pearson M."/>
            <person name="Priest M."/>
            <person name="Roberts A."/>
            <person name="Saif S."/>
            <person name="Shea T."/>
            <person name="Sisk P."/>
            <person name="Stolte C."/>
            <person name="Sykes S."/>
            <person name="Wortman J."/>
            <person name="Nusbaum C."/>
            <person name="Birren B."/>
        </authorList>
    </citation>
    <scope>NUCLEOTIDE SEQUENCE [LARGE SCALE GENOMIC DNA]</scope>
    <source>
        <strain evidence="6 7">ATCC 38327</strain>
    </source>
</reference>
<feature type="region of interest" description="Disordered" evidence="5">
    <location>
        <begin position="793"/>
        <end position="827"/>
    </location>
</feature>
<dbReference type="InterPro" id="IPR036770">
    <property type="entry name" value="Ankyrin_rpt-contain_sf"/>
</dbReference>
<feature type="compositionally biased region" description="Polar residues" evidence="5">
    <location>
        <begin position="572"/>
        <end position="585"/>
    </location>
</feature>
<gene>
    <name evidence="6" type="ORF">AMAG_14688</name>
</gene>
<reference evidence="7" key="2">
    <citation type="submission" date="2009-11" db="EMBL/GenBank/DDBJ databases">
        <title>The Genome Sequence of Allomyces macrogynus strain ATCC 38327.</title>
        <authorList>
            <consortium name="The Broad Institute Genome Sequencing Platform"/>
            <person name="Russ C."/>
            <person name="Cuomo C."/>
            <person name="Shea T."/>
            <person name="Young S.K."/>
            <person name="Zeng Q."/>
            <person name="Koehrsen M."/>
            <person name="Haas B."/>
            <person name="Borodovsky M."/>
            <person name="Guigo R."/>
            <person name="Alvarado L."/>
            <person name="Berlin A."/>
            <person name="Borenstein D."/>
            <person name="Chen Z."/>
            <person name="Engels R."/>
            <person name="Freedman E."/>
            <person name="Gellesch M."/>
            <person name="Goldberg J."/>
            <person name="Griggs A."/>
            <person name="Gujja S."/>
            <person name="Heiman D."/>
            <person name="Hepburn T."/>
            <person name="Howarth C."/>
            <person name="Jen D."/>
            <person name="Larson L."/>
            <person name="Lewis B."/>
            <person name="Mehta T."/>
            <person name="Park D."/>
            <person name="Pearson M."/>
            <person name="Roberts A."/>
            <person name="Saif S."/>
            <person name="Shenoy N."/>
            <person name="Sisk P."/>
            <person name="Stolte C."/>
            <person name="Sykes S."/>
            <person name="Walk T."/>
            <person name="White J."/>
            <person name="Yandava C."/>
            <person name="Burger G."/>
            <person name="Gray M.W."/>
            <person name="Holland P.W.H."/>
            <person name="King N."/>
            <person name="Lang F.B.F."/>
            <person name="Roger A.J."/>
            <person name="Ruiz-Trillo I."/>
            <person name="Lander E."/>
            <person name="Nusbaum C."/>
        </authorList>
    </citation>
    <scope>NUCLEOTIDE SEQUENCE [LARGE SCALE GENOMIC DNA]</scope>
    <source>
        <strain evidence="7">ATCC 38327</strain>
    </source>
</reference>
<dbReference type="PANTHER" id="PTHR24201:SF16">
    <property type="entry name" value="ANKYRIN-1-LIKE-RELATED"/>
    <property type="match status" value="1"/>
</dbReference>
<evidence type="ECO:0000256" key="4">
    <source>
        <dbReference type="SAM" id="Coils"/>
    </source>
</evidence>
<protein>
    <submittedName>
        <fullName evidence="6">Uncharacterized protein</fullName>
    </submittedName>
</protein>
<keyword evidence="2 3" id="KW-0040">ANK repeat</keyword>
<keyword evidence="7" id="KW-1185">Reference proteome</keyword>
<feature type="compositionally biased region" description="Pro residues" evidence="5">
    <location>
        <begin position="260"/>
        <end position="269"/>
    </location>
</feature>
<feature type="coiled-coil region" evidence="4">
    <location>
        <begin position="509"/>
        <end position="536"/>
    </location>
</feature>
<dbReference type="PROSITE" id="PS50088">
    <property type="entry name" value="ANK_REPEAT"/>
    <property type="match status" value="1"/>
</dbReference>
<evidence type="ECO:0000256" key="1">
    <source>
        <dbReference type="ARBA" id="ARBA00022737"/>
    </source>
</evidence>
<evidence type="ECO:0000256" key="5">
    <source>
        <dbReference type="SAM" id="MobiDB-lite"/>
    </source>
</evidence>
<evidence type="ECO:0000256" key="3">
    <source>
        <dbReference type="PROSITE-ProRule" id="PRU00023"/>
    </source>
</evidence>
<feature type="region of interest" description="Disordered" evidence="5">
    <location>
        <begin position="995"/>
        <end position="1044"/>
    </location>
</feature>
<dbReference type="InterPro" id="IPR050776">
    <property type="entry name" value="Ank_Repeat/CDKN_Inhibitor"/>
</dbReference>
<sequence length="1044" mass="109989">MAYNHPPPPRAASAPPPDVLEPLDASTARTLVPWTVADTVSPFGPVVPRTRNLRYNATPLVLAILAGNVRLVARLLHVLERDGTLADDIEAPDSLGRTPLIACVFGIDTLDITSENLPFVSQVHPHHAEIFDMLVKRLPPAEFERGHDCIHSISPFILASYLGKQQYVLKMLEHGANVDCVDTHNGTALMYAARDNHVGVVKTLLEFGASVTHRDKHGWSALNYGDKFDDIRALLEAANILQPALQTPVPSLASAQPPDATAPPIPTPPAGDDATNDLHQVLTEYRRVVDSSCRSRRIALQWIDAWHDQVVQTLDLLDPADAPPEQGPFDSGVALATDDRDMAECREAIRAARVEFERVRSEAKAARPVSTIDGEAAHSPQGVSCERWEALAQDMHDKANDLVSVLAKRLELEKTRHRQSMDRGHADQVASLRAQVQAKDDQLAAMNRAKDEQLAAVQRGMAVARAHGAAGVAALLTPLRELIGADGSLEDELVVQGVMTQVRTLGTQVRALQDQNAQFASELDEKDARIQELVAQLQAAKPTGLAALGAMQTNGSTSALPYQTPTTTPPQNSLSQPRAGNSTGLGQLYQMYGGSTASLSLRTPVGPSPLGTPRGTAPRQGPPTVTRTQPPQPMTTGPLTSPSHAHLAEAIRMAEAAVAPAGVAPRPGLPQQHAQQQQRAIPPARPRAASTASSVMGSSAVGSSVIGPNGFGTPTIPVTTAGATAPGAIAYPQAQQAHPQPYPYSTANPAAAVRSSLASNASSASHMQHLRATASMSNLRAASRIESLVVTLPAEDGDEYSEDFDPNAYDDDDEDEDGISSDLASSAATGSHLSLTVSAAVGATARARVAFPYAHPGMAMTHGNLPQQGPAGLYNGRSNALFAQSQPDLRLPTRPTGPTASTTLNSGLSRANSSNAPGNGAGRQSRRPDLTELVTLTIDPLPTTMASAPRARPVTGASAASGMVISGPTLAAQHGWGPTPASPPQTGPFRAALAPARTGPSPKVMMSASSLEDDSSGTKTLSDRLKSTFTKSVRKMKSLGDMKS</sequence>
<dbReference type="SMART" id="SM00248">
    <property type="entry name" value="ANK"/>
    <property type="match status" value="3"/>
</dbReference>
<accession>A0A0L0T7A1</accession>
<evidence type="ECO:0000313" key="7">
    <source>
        <dbReference type="Proteomes" id="UP000054350"/>
    </source>
</evidence>
<dbReference type="GO" id="GO:0005634">
    <property type="term" value="C:nucleus"/>
    <property type="evidence" value="ECO:0007669"/>
    <property type="project" value="TreeGrafter"/>
</dbReference>
<feature type="region of interest" description="Disordered" evidence="5">
    <location>
        <begin position="1"/>
        <end position="22"/>
    </location>
</feature>
<dbReference type="AlphaFoldDB" id="A0A0L0T7A1"/>
<feature type="region of interest" description="Disordered" evidence="5">
    <location>
        <begin position="249"/>
        <end position="270"/>
    </location>
</feature>
<dbReference type="SUPFAM" id="SSF48403">
    <property type="entry name" value="Ankyrin repeat"/>
    <property type="match status" value="1"/>
</dbReference>
<feature type="compositionally biased region" description="Pro residues" evidence="5">
    <location>
        <begin position="1"/>
        <end position="19"/>
    </location>
</feature>
<feature type="compositionally biased region" description="Low complexity" evidence="5">
    <location>
        <begin position="561"/>
        <end position="571"/>
    </location>
</feature>
<keyword evidence="1" id="KW-0677">Repeat</keyword>
<dbReference type="OrthoDB" id="539213at2759"/>
<dbReference type="PROSITE" id="PS50297">
    <property type="entry name" value="ANK_REP_REGION"/>
    <property type="match status" value="1"/>
</dbReference>
<dbReference type="eggNOG" id="KOG0504">
    <property type="taxonomic scope" value="Eukaryota"/>
</dbReference>
<feature type="repeat" description="ANK" evidence="3">
    <location>
        <begin position="184"/>
        <end position="216"/>
    </location>
</feature>
<feature type="compositionally biased region" description="Acidic residues" evidence="5">
    <location>
        <begin position="795"/>
        <end position="819"/>
    </location>
</feature>
<keyword evidence="4" id="KW-0175">Coiled coil</keyword>
<dbReference type="Pfam" id="PF13857">
    <property type="entry name" value="Ank_5"/>
    <property type="match status" value="1"/>
</dbReference>
<organism evidence="6 7">
    <name type="scientific">Allomyces macrogynus (strain ATCC 38327)</name>
    <name type="common">Allomyces javanicus var. macrogynus</name>
    <dbReference type="NCBI Taxonomy" id="578462"/>
    <lineage>
        <taxon>Eukaryota</taxon>
        <taxon>Fungi</taxon>
        <taxon>Fungi incertae sedis</taxon>
        <taxon>Blastocladiomycota</taxon>
        <taxon>Blastocladiomycetes</taxon>
        <taxon>Blastocladiales</taxon>
        <taxon>Blastocladiaceae</taxon>
        <taxon>Allomyces</taxon>
    </lineage>
</organism>
<name>A0A0L0T7A1_ALLM3</name>
<feature type="compositionally biased region" description="Low complexity" evidence="5">
    <location>
        <begin position="618"/>
        <end position="640"/>
    </location>
</feature>
<feature type="region of interest" description="Disordered" evidence="5">
    <location>
        <begin position="662"/>
        <end position="709"/>
    </location>
</feature>
<feature type="compositionally biased region" description="Polar residues" evidence="5">
    <location>
        <begin position="896"/>
        <end position="917"/>
    </location>
</feature>
<dbReference type="InterPro" id="IPR002110">
    <property type="entry name" value="Ankyrin_rpt"/>
</dbReference>
<feature type="region of interest" description="Disordered" evidence="5">
    <location>
        <begin position="888"/>
        <end position="931"/>
    </location>
</feature>
<dbReference type="STRING" id="578462.A0A0L0T7A1"/>
<evidence type="ECO:0000256" key="2">
    <source>
        <dbReference type="ARBA" id="ARBA00023043"/>
    </source>
</evidence>
<dbReference type="PANTHER" id="PTHR24201">
    <property type="entry name" value="ANK_REP_REGION DOMAIN-CONTAINING PROTEIN"/>
    <property type="match status" value="1"/>
</dbReference>
<dbReference type="VEuPathDB" id="FungiDB:AMAG_14688"/>
<evidence type="ECO:0000313" key="6">
    <source>
        <dbReference type="EMBL" id="KNE70566.1"/>
    </source>
</evidence>
<dbReference type="EMBL" id="GG745366">
    <property type="protein sequence ID" value="KNE70566.1"/>
    <property type="molecule type" value="Genomic_DNA"/>
</dbReference>
<dbReference type="Gene3D" id="1.25.40.20">
    <property type="entry name" value="Ankyrin repeat-containing domain"/>
    <property type="match status" value="1"/>
</dbReference>
<dbReference type="Proteomes" id="UP000054350">
    <property type="component" value="Unassembled WGS sequence"/>
</dbReference>